<dbReference type="InterPro" id="IPR027417">
    <property type="entry name" value="P-loop_NTPase"/>
</dbReference>
<dbReference type="SMART" id="SM00584">
    <property type="entry name" value="TLDc"/>
    <property type="match status" value="1"/>
</dbReference>
<reference evidence="3" key="2">
    <citation type="submission" date="2020-11" db="EMBL/GenBank/DDBJ databases">
        <authorList>
            <person name="McCartney M.A."/>
            <person name="Auch B."/>
            <person name="Kono T."/>
            <person name="Mallez S."/>
            <person name="Becker A."/>
            <person name="Gohl D.M."/>
            <person name="Silverstein K.A.T."/>
            <person name="Koren S."/>
            <person name="Bechman K.B."/>
            <person name="Herman A."/>
            <person name="Abrahante J.E."/>
            <person name="Garbe J."/>
        </authorList>
    </citation>
    <scope>NUCLEOTIDE SEQUENCE</scope>
    <source>
        <strain evidence="3">Duluth1</strain>
        <tissue evidence="3">Whole animal</tissue>
    </source>
</reference>
<sequence length="486" mass="53981">MSGQLPDRYMDKLESWIGTGPKIFTLLYKITRDGCNATTFHQKCDNQGPTVTVLYNQQDSVYGGYGSLSWNSSGNYIQDTNAFLFQMKYSGNDTHTKFPVTQAIYGLYGHSTYGPAFGSGHDLYTFSGTVNSSGGYYALDGYVRIGNAFNNQSIDAKQINNGNMYVTELEVYSVTDGDRKKSPPQASQPWRKTPEWNEKFLETLTEDIVSFKPSGELGLSDVRILMLGPVGTGKSSFYNTINSVFKGRISQRARCGNATHSITTAYTPYLVKVRSGASLNFRLCDTRGLEVTQGLDILECSYLLDGSIPDYYEFNPATPICPDHPGFVHHPRVPEKIHCVLFAIDAKTVGDIPPKLVEKMNSFQKIMNHKGIPQAVLLTKVDLACHDVASKISNVFTSTKIEDAVDKVSGLLGLPRNNILPIKNYENEMQLDDNISILALLALRQVLYFAEDYIESIQEKMSALKLSSQRLTKGDVVQKSGDFVKE</sequence>
<reference evidence="3" key="1">
    <citation type="journal article" date="2019" name="bioRxiv">
        <title>The Genome of the Zebra Mussel, Dreissena polymorpha: A Resource for Invasive Species Research.</title>
        <authorList>
            <person name="McCartney M.A."/>
            <person name="Auch B."/>
            <person name="Kono T."/>
            <person name="Mallez S."/>
            <person name="Zhang Y."/>
            <person name="Obille A."/>
            <person name="Becker A."/>
            <person name="Abrahante J.E."/>
            <person name="Garbe J."/>
            <person name="Badalamenti J.P."/>
            <person name="Herman A."/>
            <person name="Mangelson H."/>
            <person name="Liachko I."/>
            <person name="Sullivan S."/>
            <person name="Sone E.D."/>
            <person name="Koren S."/>
            <person name="Silverstein K.A.T."/>
            <person name="Beckman K.B."/>
            <person name="Gohl D.M."/>
        </authorList>
    </citation>
    <scope>NUCLEOTIDE SEQUENCE</scope>
    <source>
        <strain evidence="3">Duluth1</strain>
        <tissue evidence="3">Whole animal</tissue>
    </source>
</reference>
<dbReference type="AlphaFoldDB" id="A0A9D4JNY0"/>
<evidence type="ECO:0000259" key="2">
    <source>
        <dbReference type="PROSITE" id="PS51886"/>
    </source>
</evidence>
<dbReference type="PROSITE" id="PS51886">
    <property type="entry name" value="TLDC"/>
    <property type="match status" value="1"/>
</dbReference>
<name>A0A9D4JNY0_DREPO</name>
<protein>
    <recommendedName>
        <fullName evidence="2">TLDc domain-containing protein</fullName>
    </recommendedName>
</protein>
<comment type="caution">
    <text evidence="3">The sequence shown here is derived from an EMBL/GenBank/DDBJ whole genome shotgun (WGS) entry which is preliminary data.</text>
</comment>
<keyword evidence="4" id="KW-1185">Reference proteome</keyword>
<dbReference type="EMBL" id="JAIWYP010000005">
    <property type="protein sequence ID" value="KAH3817369.1"/>
    <property type="molecule type" value="Genomic_DNA"/>
</dbReference>
<evidence type="ECO:0000256" key="1">
    <source>
        <dbReference type="ARBA" id="ARBA00009243"/>
    </source>
</evidence>
<dbReference type="Pfam" id="PF07534">
    <property type="entry name" value="TLD"/>
    <property type="match status" value="1"/>
</dbReference>
<dbReference type="InterPro" id="IPR006571">
    <property type="entry name" value="TLDc_dom"/>
</dbReference>
<comment type="similarity">
    <text evidence="1">Belongs to the IFI44 family.</text>
</comment>
<dbReference type="CDD" id="cd00882">
    <property type="entry name" value="Ras_like_GTPase"/>
    <property type="match status" value="1"/>
</dbReference>
<gene>
    <name evidence="3" type="ORF">DPMN_118903</name>
</gene>
<dbReference type="PANTHER" id="PTHR14241">
    <property type="entry name" value="INTERFERON-INDUCED PROTEIN 44"/>
    <property type="match status" value="1"/>
</dbReference>
<dbReference type="Gene3D" id="3.40.50.300">
    <property type="entry name" value="P-loop containing nucleotide triphosphate hydrolases"/>
    <property type="match status" value="1"/>
</dbReference>
<dbReference type="Proteomes" id="UP000828390">
    <property type="component" value="Unassembled WGS sequence"/>
</dbReference>
<dbReference type="PANTHER" id="PTHR14241:SF32">
    <property type="entry name" value="VWFA DOMAIN-CONTAINING PROTEIN-RELATED"/>
    <property type="match status" value="1"/>
</dbReference>
<feature type="domain" description="TLDc" evidence="2">
    <location>
        <begin position="1"/>
        <end position="175"/>
    </location>
</feature>
<organism evidence="3 4">
    <name type="scientific">Dreissena polymorpha</name>
    <name type="common">Zebra mussel</name>
    <name type="synonym">Mytilus polymorpha</name>
    <dbReference type="NCBI Taxonomy" id="45954"/>
    <lineage>
        <taxon>Eukaryota</taxon>
        <taxon>Metazoa</taxon>
        <taxon>Spiralia</taxon>
        <taxon>Lophotrochozoa</taxon>
        <taxon>Mollusca</taxon>
        <taxon>Bivalvia</taxon>
        <taxon>Autobranchia</taxon>
        <taxon>Heteroconchia</taxon>
        <taxon>Euheterodonta</taxon>
        <taxon>Imparidentia</taxon>
        <taxon>Neoheterodontei</taxon>
        <taxon>Myida</taxon>
        <taxon>Dreissenoidea</taxon>
        <taxon>Dreissenidae</taxon>
        <taxon>Dreissena</taxon>
    </lineage>
</organism>
<evidence type="ECO:0000313" key="3">
    <source>
        <dbReference type="EMBL" id="KAH3817369.1"/>
    </source>
</evidence>
<accession>A0A9D4JNY0</accession>
<evidence type="ECO:0000313" key="4">
    <source>
        <dbReference type="Proteomes" id="UP000828390"/>
    </source>
</evidence>
<proteinExistence type="inferred from homology"/>
<dbReference type="SUPFAM" id="SSF52540">
    <property type="entry name" value="P-loop containing nucleoside triphosphate hydrolases"/>
    <property type="match status" value="1"/>
</dbReference>